<name>A0A0S1MIG1_PHAPC</name>
<reference evidence="1" key="1">
    <citation type="submission" date="2015-07" db="EMBL/GenBank/DDBJ databases">
        <title>Elucidating the P. pachyrhizi secretome and potential effectors.</title>
        <authorList>
            <person name="de Carvalho M.C.C.G."/>
            <person name="Nascimento L.C."/>
            <person name="Darben L.M."/>
            <person name="Polizel-Podanosqui A.M."/>
            <person name="Lopes-Caitar V.S."/>
            <person name="Rocha C.S."/>
            <person name="Qi M."/>
            <person name="Carazolle M."/>
            <person name="Kuwahara M.K."/>
            <person name="Pereira G.A.G."/>
            <person name="Abdelnoor R.V."/>
            <person name="Whitham S.A."/>
            <person name="Marcelino-Guimaraes F.C."/>
        </authorList>
    </citation>
    <scope>NUCLEOTIDE SEQUENCE</scope>
</reference>
<protein>
    <submittedName>
        <fullName evidence="1">Uncharacterized protein</fullName>
    </submittedName>
</protein>
<evidence type="ECO:0000313" key="1">
    <source>
        <dbReference type="EMBL" id="ALL40653.1"/>
    </source>
</evidence>
<sequence length="53" mass="5664">MAEVYFSWCCFSIVSCCTAGATFSWTVVSCCPDLDMKSLTAALADSIVVICGR</sequence>
<accession>A0A0S1MIG1</accession>
<dbReference type="EMBL" id="KT246562">
    <property type="protein sequence ID" value="ALL40653.1"/>
    <property type="molecule type" value="mRNA"/>
</dbReference>
<dbReference type="AlphaFoldDB" id="A0A0S1MIG1"/>
<organism evidence="1">
    <name type="scientific">Phakopsora pachyrhizi</name>
    <name type="common">Asian soybean rust disease fungus</name>
    <dbReference type="NCBI Taxonomy" id="170000"/>
    <lineage>
        <taxon>Eukaryota</taxon>
        <taxon>Fungi</taxon>
        <taxon>Dikarya</taxon>
        <taxon>Basidiomycota</taxon>
        <taxon>Pucciniomycotina</taxon>
        <taxon>Pucciniomycetes</taxon>
        <taxon>Pucciniales</taxon>
        <taxon>Phakopsoraceae</taxon>
        <taxon>Phakopsora</taxon>
    </lineage>
</organism>
<proteinExistence type="evidence at transcript level"/>